<feature type="compositionally biased region" description="Basic and acidic residues" evidence="1">
    <location>
        <begin position="23"/>
        <end position="37"/>
    </location>
</feature>
<gene>
    <name evidence="2" type="ORF">CI1B_84510</name>
</gene>
<dbReference type="Proteomes" id="UP000328092">
    <property type="component" value="Unassembled WGS sequence"/>
</dbReference>
<protein>
    <submittedName>
        <fullName evidence="2">Uncharacterized protein</fullName>
    </submittedName>
</protein>
<proteinExistence type="predicted"/>
<evidence type="ECO:0000313" key="2">
    <source>
        <dbReference type="EMBL" id="VIO80568.1"/>
    </source>
</evidence>
<feature type="region of interest" description="Disordered" evidence="1">
    <location>
        <begin position="1"/>
        <end position="56"/>
    </location>
</feature>
<reference evidence="2" key="1">
    <citation type="submission" date="2019-02" db="EMBL/GenBank/DDBJ databases">
        <authorList>
            <person name="Pothier F.J."/>
        </authorList>
    </citation>
    <scope>NUCLEOTIDE SEQUENCE</scope>
    <source>
        <strain evidence="2">CI-1B</strain>
    </source>
</reference>
<dbReference type="AlphaFoldDB" id="A0A508U2B0"/>
<comment type="caution">
    <text evidence="2">The sequence shown here is derived from an EMBL/GenBank/DDBJ whole genome shotgun (WGS) entry which is preliminary data.</text>
</comment>
<sequence length="316" mass="35235">MSAPDRERLDGLPEGHLQSEPNRCQRRDQVGHVHDGSGEAAECAGSQRTQHDEGSACSQWKRASHLACARAQATSREHVQASRSKSLVADVEGRAWMLSRSAGKGRWSVPAPQRRIHAQRHRDLVPTLSMLDDKIGTSMRRPLVGEFLHFFRLINLQISSSVDLHPAVGNYAYRQSASRKGGPRRILASICIRRGRFEKAAELESQLWEHIEIDKSIQSSSSFQGKLLENAASASSSSWHYKPYARDLASETRVGARRSAAETSSRFNAESSYIRFSDHLGNSCWGLGRNVVRGDTTLRPAFIAAARRLIERGRRD</sequence>
<organism evidence="2 3">
    <name type="scientific">Bradyrhizobium ivorense</name>
    <dbReference type="NCBI Taxonomy" id="2511166"/>
    <lineage>
        <taxon>Bacteria</taxon>
        <taxon>Pseudomonadati</taxon>
        <taxon>Pseudomonadota</taxon>
        <taxon>Alphaproteobacteria</taxon>
        <taxon>Hyphomicrobiales</taxon>
        <taxon>Nitrobacteraceae</taxon>
        <taxon>Bradyrhizobium</taxon>
    </lineage>
</organism>
<keyword evidence="3" id="KW-1185">Reference proteome</keyword>
<name>A0A508U2B0_9BRAD</name>
<dbReference type="EMBL" id="CAADFC020000037">
    <property type="protein sequence ID" value="VIO80568.1"/>
    <property type="molecule type" value="Genomic_DNA"/>
</dbReference>
<evidence type="ECO:0000256" key="1">
    <source>
        <dbReference type="SAM" id="MobiDB-lite"/>
    </source>
</evidence>
<feature type="compositionally biased region" description="Basic and acidic residues" evidence="1">
    <location>
        <begin position="1"/>
        <end position="13"/>
    </location>
</feature>
<accession>A0A508U2B0</accession>
<evidence type="ECO:0000313" key="3">
    <source>
        <dbReference type="Proteomes" id="UP000328092"/>
    </source>
</evidence>